<sequence length="266" mass="29551">MEYKDKALAPRKSMDDAFVAILVCDTPIDVLREFGDFGDQAIALFRAAGMADTSFRKYDVISKMEYPTAEELQRCQGLYLTGSRSDAFASSPWINRLREFVSMCLREYEFPITASCFGHQLVATALGLAVGRSPHGWEMGLTQVQINSAINLRPLISNSGENNFTVMEMHQDEVLTNPANLPPSYMNVGSSAVCRCQGLYKKHRVLTFQGHPEFTTACGEVLVESRRRAGQVDDALYNDAKSRNSSLSNDGIAIGRCMVELFHGRL</sequence>
<comment type="caution">
    <text evidence="2">The sequence shown here is derived from an EMBL/GenBank/DDBJ whole genome shotgun (WGS) entry which is preliminary data.</text>
</comment>
<dbReference type="Gene3D" id="3.40.50.880">
    <property type="match status" value="1"/>
</dbReference>
<reference evidence="2" key="1">
    <citation type="journal article" date="2021" name="G3 (Bethesda)">
        <title>Genomic diversity, chromosomal rearrangements, and interspecies hybridization in the ogataea polymorpha species complex.</title>
        <authorList>
            <person name="Hanson S.J."/>
            <person name="Cinneide E.O."/>
            <person name="Salzberg L.I."/>
            <person name="Wolfe K.H."/>
            <person name="McGowan J."/>
            <person name="Fitzpatrick D.A."/>
            <person name="Matlin K."/>
        </authorList>
    </citation>
    <scope>NUCLEOTIDE SEQUENCE</scope>
    <source>
        <strain evidence="2">83-405-1</strain>
    </source>
</reference>
<proteinExistence type="predicted"/>
<dbReference type="PROSITE" id="PS51273">
    <property type="entry name" value="GATASE_TYPE_1"/>
    <property type="match status" value="1"/>
</dbReference>
<dbReference type="PANTHER" id="PTHR42695">
    <property type="entry name" value="GLUTAMINE AMIDOTRANSFERASE YLR126C-RELATED"/>
    <property type="match status" value="1"/>
</dbReference>
<dbReference type="GO" id="GO:0005634">
    <property type="term" value="C:nucleus"/>
    <property type="evidence" value="ECO:0007669"/>
    <property type="project" value="TreeGrafter"/>
</dbReference>
<feature type="domain" description="Glutamine amidotransferase" evidence="1">
    <location>
        <begin position="105"/>
        <end position="216"/>
    </location>
</feature>
<dbReference type="CDD" id="cd01741">
    <property type="entry name" value="GATase1_1"/>
    <property type="match status" value="1"/>
</dbReference>
<dbReference type="InterPro" id="IPR017926">
    <property type="entry name" value="GATASE"/>
</dbReference>
<evidence type="ECO:0000259" key="1">
    <source>
        <dbReference type="Pfam" id="PF00117"/>
    </source>
</evidence>
<dbReference type="EMBL" id="JAHLUH010000016">
    <property type="protein sequence ID" value="KAG7724586.1"/>
    <property type="molecule type" value="Genomic_DNA"/>
</dbReference>
<dbReference type="InterPro" id="IPR029062">
    <property type="entry name" value="Class_I_gatase-like"/>
</dbReference>
<dbReference type="Proteomes" id="UP000738402">
    <property type="component" value="Unassembled WGS sequence"/>
</dbReference>
<dbReference type="SUPFAM" id="SSF52317">
    <property type="entry name" value="Class I glutamine amidotransferase-like"/>
    <property type="match status" value="1"/>
</dbReference>
<dbReference type="InterPro" id="IPR044992">
    <property type="entry name" value="ChyE-like"/>
</dbReference>
<dbReference type="PANTHER" id="PTHR42695:SF5">
    <property type="entry name" value="GLUTAMINE AMIDOTRANSFERASE YLR126C-RELATED"/>
    <property type="match status" value="1"/>
</dbReference>
<dbReference type="GO" id="GO:0005829">
    <property type="term" value="C:cytosol"/>
    <property type="evidence" value="ECO:0007669"/>
    <property type="project" value="TreeGrafter"/>
</dbReference>
<dbReference type="AlphaFoldDB" id="A0AAN6D320"/>
<evidence type="ECO:0000313" key="2">
    <source>
        <dbReference type="EMBL" id="KAG7724586.1"/>
    </source>
</evidence>
<protein>
    <recommendedName>
        <fullName evidence="1">Glutamine amidotransferase domain-containing protein</fullName>
    </recommendedName>
</protein>
<accession>A0AAN6D320</accession>
<name>A0AAN6D320_9ASCO</name>
<evidence type="ECO:0000313" key="3">
    <source>
        <dbReference type="Proteomes" id="UP000738402"/>
    </source>
</evidence>
<dbReference type="Pfam" id="PF00117">
    <property type="entry name" value="GATase"/>
    <property type="match status" value="1"/>
</dbReference>
<organism evidence="2 3">
    <name type="scientific">Ogataea haglerorum</name>
    <dbReference type="NCBI Taxonomy" id="1937702"/>
    <lineage>
        <taxon>Eukaryota</taxon>
        <taxon>Fungi</taxon>
        <taxon>Dikarya</taxon>
        <taxon>Ascomycota</taxon>
        <taxon>Saccharomycotina</taxon>
        <taxon>Pichiomycetes</taxon>
        <taxon>Pichiales</taxon>
        <taxon>Pichiaceae</taxon>
        <taxon>Ogataea</taxon>
    </lineage>
</organism>
<gene>
    <name evidence="2" type="ORF">KL933_004780</name>
</gene>